<evidence type="ECO:0000313" key="1">
    <source>
        <dbReference type="EMBL" id="PXW53674.1"/>
    </source>
</evidence>
<accession>A0A2V3U7F1</accession>
<protein>
    <submittedName>
        <fullName evidence="1">2-oxohept-3-enedioate hydratase</fullName>
    </submittedName>
</protein>
<dbReference type="InterPro" id="IPR036663">
    <property type="entry name" value="Fumarylacetoacetase_C_sf"/>
</dbReference>
<organism evidence="1 2">
    <name type="scientific">Chelatococcus asaccharovorans</name>
    <dbReference type="NCBI Taxonomy" id="28210"/>
    <lineage>
        <taxon>Bacteria</taxon>
        <taxon>Pseudomonadati</taxon>
        <taxon>Pseudomonadota</taxon>
        <taxon>Alphaproteobacteria</taxon>
        <taxon>Hyphomicrobiales</taxon>
        <taxon>Chelatococcaceae</taxon>
        <taxon>Chelatococcus</taxon>
    </lineage>
</organism>
<dbReference type="GO" id="GO:0018817">
    <property type="term" value="F:2-oxo-hept-3-ene-1,7-dioate hydratase activity"/>
    <property type="evidence" value="ECO:0007669"/>
    <property type="project" value="InterPro"/>
</dbReference>
<proteinExistence type="predicted"/>
<dbReference type="Gene3D" id="3.90.850.10">
    <property type="entry name" value="Fumarylacetoacetase-like, C-terminal domain"/>
    <property type="match status" value="1"/>
</dbReference>
<dbReference type="InterPro" id="IPR050772">
    <property type="entry name" value="Hydratase-Decarb/MhpD_sf"/>
</dbReference>
<dbReference type="PANTHER" id="PTHR30143:SF0">
    <property type="entry name" value="2-KETO-4-PENTENOATE HYDRATASE"/>
    <property type="match status" value="1"/>
</dbReference>
<dbReference type="GO" id="GO:0008684">
    <property type="term" value="F:2-oxopent-4-enoate hydratase activity"/>
    <property type="evidence" value="ECO:0007669"/>
    <property type="project" value="TreeGrafter"/>
</dbReference>
<dbReference type="RefSeq" id="WP_110377629.1">
    <property type="nucleotide sequence ID" value="NZ_JAHBRY010000001.1"/>
</dbReference>
<dbReference type="AlphaFoldDB" id="A0A2V3U7F1"/>
<dbReference type="OrthoDB" id="9792137at2"/>
<reference evidence="1 2" key="1">
    <citation type="submission" date="2018-05" db="EMBL/GenBank/DDBJ databases">
        <title>Genomic Encyclopedia of Type Strains, Phase IV (KMG-IV): sequencing the most valuable type-strain genomes for metagenomic binning, comparative biology and taxonomic classification.</title>
        <authorList>
            <person name="Goeker M."/>
        </authorList>
    </citation>
    <scope>NUCLEOTIDE SEQUENCE [LARGE SCALE GENOMIC DNA]</scope>
    <source>
        <strain evidence="1 2">DSM 6462</strain>
    </source>
</reference>
<dbReference type="SUPFAM" id="SSF56529">
    <property type="entry name" value="FAH"/>
    <property type="match status" value="1"/>
</dbReference>
<name>A0A2V3U7F1_9HYPH</name>
<dbReference type="PANTHER" id="PTHR30143">
    <property type="entry name" value="ACID HYDRATASE"/>
    <property type="match status" value="1"/>
</dbReference>
<dbReference type="Proteomes" id="UP000248021">
    <property type="component" value="Unassembled WGS sequence"/>
</dbReference>
<dbReference type="NCBIfam" id="TIGR02312">
    <property type="entry name" value="HpaH"/>
    <property type="match status" value="1"/>
</dbReference>
<dbReference type="GO" id="GO:0005737">
    <property type="term" value="C:cytoplasm"/>
    <property type="evidence" value="ECO:0007669"/>
    <property type="project" value="TreeGrafter"/>
</dbReference>
<gene>
    <name evidence="1" type="ORF">C7450_113162</name>
</gene>
<sequence length="269" mass="29143">MALTADEILDVVSRLDHAEKTGEQTGLLSLAFPEIDMDDSYSIQEEWVRRKCARGDSIVGWKIGLTSKAMQAALNIDIPDSGPLLRSMVFEAPAVVPRGRFIQPRVEAELAFVMKSRLAGGNLSRDDILSAIDYAVPALEILDTRIVRKDHKTGRTRTVFDTIADNAANAGIVTGRPVAGFREVDLRWIGAILSRDGDVEETGLAAGVLNDPITAVAWLAERLHTYGQSIEPGQLVLSGSFIRPVEAPPGSLISGDFGPYGIIECRFAD</sequence>
<dbReference type="EMBL" id="QJJK01000013">
    <property type="protein sequence ID" value="PXW53674.1"/>
    <property type="molecule type" value="Genomic_DNA"/>
</dbReference>
<keyword evidence="2" id="KW-1185">Reference proteome</keyword>
<evidence type="ECO:0000313" key="2">
    <source>
        <dbReference type="Proteomes" id="UP000248021"/>
    </source>
</evidence>
<dbReference type="InterPro" id="IPR012690">
    <property type="entry name" value="HpcG"/>
</dbReference>
<comment type="caution">
    <text evidence="1">The sequence shown here is derived from an EMBL/GenBank/DDBJ whole genome shotgun (WGS) entry which is preliminary data.</text>
</comment>